<evidence type="ECO:0000256" key="1">
    <source>
        <dbReference type="SAM" id="MobiDB-lite"/>
    </source>
</evidence>
<dbReference type="EMBL" id="UINC01057023">
    <property type="protein sequence ID" value="SVB77743.1"/>
    <property type="molecule type" value="Genomic_DNA"/>
</dbReference>
<dbReference type="AlphaFoldDB" id="A0A382GT44"/>
<feature type="region of interest" description="Disordered" evidence="1">
    <location>
        <begin position="1"/>
        <end position="23"/>
    </location>
</feature>
<feature type="non-terminal residue" evidence="2">
    <location>
        <position position="23"/>
    </location>
</feature>
<reference evidence="2" key="1">
    <citation type="submission" date="2018-05" db="EMBL/GenBank/DDBJ databases">
        <authorList>
            <person name="Lanie J.A."/>
            <person name="Ng W.-L."/>
            <person name="Kazmierczak K.M."/>
            <person name="Andrzejewski T.M."/>
            <person name="Davidsen T.M."/>
            <person name="Wayne K.J."/>
            <person name="Tettelin H."/>
            <person name="Glass J.I."/>
            <person name="Rusch D."/>
            <person name="Podicherti R."/>
            <person name="Tsui H.-C.T."/>
            <person name="Winkler M.E."/>
        </authorList>
    </citation>
    <scope>NUCLEOTIDE SEQUENCE</scope>
</reference>
<organism evidence="2">
    <name type="scientific">marine metagenome</name>
    <dbReference type="NCBI Taxonomy" id="408172"/>
    <lineage>
        <taxon>unclassified sequences</taxon>
        <taxon>metagenomes</taxon>
        <taxon>ecological metagenomes</taxon>
    </lineage>
</organism>
<protein>
    <submittedName>
        <fullName evidence="2">Uncharacterized protein</fullName>
    </submittedName>
</protein>
<accession>A0A382GT44</accession>
<proteinExistence type="predicted"/>
<name>A0A382GT44_9ZZZZ</name>
<evidence type="ECO:0000313" key="2">
    <source>
        <dbReference type="EMBL" id="SVB77743.1"/>
    </source>
</evidence>
<sequence length="23" mass="2396">MSSSECAAEMKPASYGEGAKYTP</sequence>
<gene>
    <name evidence="2" type="ORF">METZ01_LOCUS230597</name>
</gene>